<dbReference type="EMBL" id="CP091871">
    <property type="protein sequence ID" value="WEU40361.1"/>
    <property type="molecule type" value="Genomic_DNA"/>
</dbReference>
<protein>
    <submittedName>
        <fullName evidence="2">Uncharacterized protein</fullName>
    </submittedName>
</protein>
<evidence type="ECO:0000313" key="2">
    <source>
        <dbReference type="EMBL" id="WEU40361.1"/>
    </source>
</evidence>
<dbReference type="KEGG" id="oyw:OdinLCB4_000045"/>
<reference evidence="2" key="1">
    <citation type="journal article" date="2017" name="Nature">
        <title>Asgard archaea illuminate the origin of eukaryotic cellular complexity.</title>
        <authorList>
            <person name="Zaremba-Niedzwiedzka K."/>
            <person name="Caceres E.F."/>
            <person name="Saw J.H."/>
            <person name="Backstrom D."/>
            <person name="Juzokaite L."/>
            <person name="Vancaester E."/>
            <person name="Seitz K.W."/>
            <person name="Anantharaman K."/>
            <person name="Starnawski P."/>
            <person name="Kjeldsen K.U."/>
            <person name="Scott M.B."/>
            <person name="Nunoura T."/>
            <person name="Banfield J.F."/>
            <person name="Schramm A."/>
            <person name="Baker B.J."/>
            <person name="Spang A."/>
            <person name="Ettema T.J.G."/>
        </authorList>
    </citation>
    <scope>NUCLEOTIDE SEQUENCE</scope>
    <source>
        <strain evidence="2">LCB_4</strain>
    </source>
</reference>
<gene>
    <name evidence="2" type="ORF">OdinLCB4_000045</name>
</gene>
<dbReference type="Proteomes" id="UP000186851">
    <property type="component" value="Chromosome"/>
</dbReference>
<feature type="transmembrane region" description="Helical" evidence="1">
    <location>
        <begin position="260"/>
        <end position="291"/>
    </location>
</feature>
<name>A0AAF0IBG5_ODILC</name>
<feature type="transmembrane region" description="Helical" evidence="1">
    <location>
        <begin position="439"/>
        <end position="462"/>
    </location>
</feature>
<keyword evidence="1" id="KW-1133">Transmembrane helix</keyword>
<evidence type="ECO:0000256" key="1">
    <source>
        <dbReference type="SAM" id="Phobius"/>
    </source>
</evidence>
<keyword evidence="1" id="KW-0472">Membrane</keyword>
<feature type="transmembrane region" description="Helical" evidence="1">
    <location>
        <begin position="347"/>
        <end position="367"/>
    </location>
</feature>
<feature type="transmembrane region" description="Helical" evidence="1">
    <location>
        <begin position="6"/>
        <end position="29"/>
    </location>
</feature>
<reference evidence="2" key="2">
    <citation type="journal article" date="2022" name="Nat. Microbiol.">
        <title>A closed Candidatus Odinarchaeum chromosome exposes Asgard archaeal viruses.</title>
        <authorList>
            <person name="Tamarit D."/>
            <person name="Caceres E.F."/>
            <person name="Krupovic M."/>
            <person name="Nijland R."/>
            <person name="Eme L."/>
            <person name="Robinson N.P."/>
            <person name="Ettema T.J.G."/>
        </authorList>
    </citation>
    <scope>NUCLEOTIDE SEQUENCE</scope>
    <source>
        <strain evidence="2">LCB_4</strain>
    </source>
</reference>
<accession>A0AAF0IBG5</accession>
<organism evidence="2 3">
    <name type="scientific">Odinarchaeota yellowstonii (strain LCB_4)</name>
    <dbReference type="NCBI Taxonomy" id="1841599"/>
    <lineage>
        <taxon>Archaea</taxon>
        <taxon>Promethearchaeati</taxon>
        <taxon>Candidatus Odinarchaeota</taxon>
        <taxon>Candidatus Odinarchaeia</taxon>
        <taxon>Candidatus Odinarchaeales</taxon>
        <taxon>Candidatus Odinarchaeaceae</taxon>
        <taxon>Candidatus Odinarchaeum</taxon>
    </lineage>
</organism>
<feature type="transmembrane region" description="Helical" evidence="1">
    <location>
        <begin position="105"/>
        <end position="125"/>
    </location>
</feature>
<proteinExistence type="predicted"/>
<feature type="transmembrane region" description="Helical" evidence="1">
    <location>
        <begin position="41"/>
        <end position="60"/>
    </location>
</feature>
<feature type="transmembrane region" description="Helical" evidence="1">
    <location>
        <begin position="374"/>
        <end position="395"/>
    </location>
</feature>
<feature type="transmembrane region" description="Helical" evidence="1">
    <location>
        <begin position="401"/>
        <end position="418"/>
    </location>
</feature>
<feature type="transmembrane region" description="Helical" evidence="1">
    <location>
        <begin position="186"/>
        <end position="205"/>
    </location>
</feature>
<evidence type="ECO:0000313" key="3">
    <source>
        <dbReference type="Proteomes" id="UP000186851"/>
    </source>
</evidence>
<dbReference type="AlphaFoldDB" id="A0AAF0IBG5"/>
<feature type="transmembrane region" description="Helical" evidence="1">
    <location>
        <begin position="66"/>
        <end position="85"/>
    </location>
</feature>
<sequence>MIFTLIVAWILWIIFINLISGWSLLLIFYKNPRNELNELEIFSYSFSFGASYLAILGFILDWTIGVTFVHVLIPTIIIILAALIIRRKYLLDQIKFQSIFKNKSFILIILVLAFGLIIRGAVPLVNEILMAWDPWYWLNVAKNIVYHGHSLISFKPLYPSGYAYISGISCLVSLELTYLYIQLISVIVYFSVGATTIISLAYRVLDENKVYSLFAGLVFSASYFLASYGMLGLPQNVAFAIIPAALFVTSKRGLKRLPGLFLLAGVYVIHSPSAMIILITLSVYGLYYLLTHREAIHYIETKIIIILLLLLASITPIIVGLFFPFIIDYFLKFTYTSSIKPQPVIYLFYSAGIITYSLAFLGGVYALRNEVTLLKMFFILLIVSTVFTFLPASVLGIPWPPIRYIMYMSIASSVLACFGMKKTVELIKKFDKKNNFSKYIIPFFMIGTIMFQSSIGLTALIGKGYWDFAINKDEYQTLIWLNNQSNYSESVIVYPSIILPSKALLNPRFVGTNATHVFNETVVNATIISELLTSRYNYLIVDVGNYPILSSLIDANPSFTLVHEISNIRVYQF</sequence>
<feature type="transmembrane region" description="Helical" evidence="1">
    <location>
        <begin position="303"/>
        <end position="327"/>
    </location>
</feature>
<keyword evidence="1" id="KW-0812">Transmembrane</keyword>
<feature type="transmembrane region" description="Helical" evidence="1">
    <location>
        <begin position="211"/>
        <end position="230"/>
    </location>
</feature>